<dbReference type="GO" id="GO:0046872">
    <property type="term" value="F:metal ion binding"/>
    <property type="evidence" value="ECO:0007669"/>
    <property type="project" value="UniProtKB-KW"/>
</dbReference>
<dbReference type="PANTHER" id="PTHR43578">
    <property type="entry name" value="NADH-QUINONE OXIDOREDUCTASE SUBUNIT F"/>
    <property type="match status" value="1"/>
</dbReference>
<dbReference type="InterPro" id="IPR001949">
    <property type="entry name" value="NADH-UbQ_OxRdtase_51kDa_CS"/>
</dbReference>
<keyword evidence="1" id="KW-0479">Metal-binding</keyword>
<dbReference type="InterPro" id="IPR019575">
    <property type="entry name" value="Nuop51_4Fe4S-bd"/>
</dbReference>
<gene>
    <name evidence="5" type="ORF">ENM99_01445</name>
</gene>
<evidence type="ECO:0000256" key="2">
    <source>
        <dbReference type="ARBA" id="ARBA00023004"/>
    </source>
</evidence>
<protein>
    <submittedName>
        <fullName evidence="5">Formate dehydrogenase</fullName>
    </submittedName>
</protein>
<dbReference type="PANTHER" id="PTHR43578:SF3">
    <property type="entry name" value="NADH-QUINONE OXIDOREDUCTASE SUBUNIT F"/>
    <property type="match status" value="1"/>
</dbReference>
<dbReference type="Proteomes" id="UP000886400">
    <property type="component" value="Unassembled WGS sequence"/>
</dbReference>
<evidence type="ECO:0000313" key="5">
    <source>
        <dbReference type="EMBL" id="HHS48516.1"/>
    </source>
</evidence>
<name>A0A7C6ECX6_DESAE</name>
<accession>A0A7C6ECX6</accession>
<dbReference type="SUPFAM" id="SSF140490">
    <property type="entry name" value="Nqo1C-terminal domain-like"/>
    <property type="match status" value="1"/>
</dbReference>
<evidence type="ECO:0000256" key="3">
    <source>
        <dbReference type="ARBA" id="ARBA00023014"/>
    </source>
</evidence>
<sequence length="85" mass="9533">DILLNLVDFYKHESCGKCTPCRIGQIRLKEILMDLPNNIQSNLNLLYELLETMKEASLCGLGGLTHLSVLSALKYFSSDFNIGEL</sequence>
<comment type="caution">
    <text evidence="5">The sequence shown here is derived from an EMBL/GenBank/DDBJ whole genome shotgun (WGS) entry which is preliminary data.</text>
</comment>
<dbReference type="GO" id="GO:0010181">
    <property type="term" value="F:FMN binding"/>
    <property type="evidence" value="ECO:0007669"/>
    <property type="project" value="InterPro"/>
</dbReference>
<dbReference type="PROSITE" id="PS00645">
    <property type="entry name" value="COMPLEX1_51K_2"/>
    <property type="match status" value="1"/>
</dbReference>
<reference evidence="5" key="1">
    <citation type="journal article" date="2020" name="mSystems">
        <title>Genome- and Community-Level Interaction Insights into Carbon Utilization and Element Cycling Functions of Hydrothermarchaeota in Hydrothermal Sediment.</title>
        <authorList>
            <person name="Zhou Z."/>
            <person name="Liu Y."/>
            <person name="Xu W."/>
            <person name="Pan J."/>
            <person name="Luo Z.H."/>
            <person name="Li M."/>
        </authorList>
    </citation>
    <scope>NUCLEOTIDE SEQUENCE [LARGE SCALE GENOMIC DNA]</scope>
    <source>
        <strain evidence="5">SpSt-1135</strain>
    </source>
</reference>
<proteinExistence type="predicted"/>
<organism evidence="5">
    <name type="scientific">Desulfurella acetivorans</name>
    <dbReference type="NCBI Taxonomy" id="33002"/>
    <lineage>
        <taxon>Bacteria</taxon>
        <taxon>Pseudomonadati</taxon>
        <taxon>Campylobacterota</taxon>
        <taxon>Desulfurellia</taxon>
        <taxon>Desulfurellales</taxon>
        <taxon>Desulfurellaceae</taxon>
        <taxon>Desulfurella</taxon>
    </lineage>
</organism>
<dbReference type="Gene3D" id="1.20.1440.230">
    <property type="entry name" value="NADH-ubiquinone oxidoreductase 51kDa subunit, iron-sulphur binding domain"/>
    <property type="match status" value="1"/>
</dbReference>
<evidence type="ECO:0000256" key="1">
    <source>
        <dbReference type="ARBA" id="ARBA00022723"/>
    </source>
</evidence>
<feature type="non-terminal residue" evidence="5">
    <location>
        <position position="1"/>
    </location>
</feature>
<dbReference type="GO" id="GO:0051539">
    <property type="term" value="F:4 iron, 4 sulfur cluster binding"/>
    <property type="evidence" value="ECO:0007669"/>
    <property type="project" value="InterPro"/>
</dbReference>
<dbReference type="GO" id="GO:0008137">
    <property type="term" value="F:NADH dehydrogenase (ubiquinone) activity"/>
    <property type="evidence" value="ECO:0007669"/>
    <property type="project" value="InterPro"/>
</dbReference>
<dbReference type="AlphaFoldDB" id="A0A7C6ECX6"/>
<evidence type="ECO:0000259" key="4">
    <source>
        <dbReference type="SMART" id="SM00928"/>
    </source>
</evidence>
<dbReference type="Pfam" id="PF10589">
    <property type="entry name" value="NADH_4Fe-4S"/>
    <property type="match status" value="1"/>
</dbReference>
<feature type="domain" description="NADH-ubiquinone oxidoreductase 51kDa subunit iron-sulphur binding" evidence="4">
    <location>
        <begin position="1"/>
        <end position="45"/>
    </location>
</feature>
<keyword evidence="2" id="KW-0408">Iron</keyword>
<dbReference type="EMBL" id="DRZX01000067">
    <property type="protein sequence ID" value="HHS48516.1"/>
    <property type="molecule type" value="Genomic_DNA"/>
</dbReference>
<keyword evidence="3" id="KW-0411">Iron-sulfur</keyword>
<dbReference type="SMART" id="SM00928">
    <property type="entry name" value="NADH_4Fe-4S"/>
    <property type="match status" value="1"/>
</dbReference>
<dbReference type="InterPro" id="IPR037207">
    <property type="entry name" value="Nuop51_4Fe4S-bd_sf"/>
</dbReference>